<dbReference type="PANTHER" id="PTHR42877:SF4">
    <property type="entry name" value="FAD_NAD(P)-BINDING DOMAIN-CONTAINING PROTEIN-RELATED"/>
    <property type="match status" value="1"/>
</dbReference>
<evidence type="ECO:0000259" key="1">
    <source>
        <dbReference type="Pfam" id="PF16170"/>
    </source>
</evidence>
<gene>
    <name evidence="2" type="ORF">BHQ21_01285</name>
</gene>
<dbReference type="SUPFAM" id="SSF51905">
    <property type="entry name" value="FAD/NAD(P)-binding domain"/>
    <property type="match status" value="1"/>
</dbReference>
<dbReference type="InterPro" id="IPR032371">
    <property type="entry name" value="DUF4873"/>
</dbReference>
<dbReference type="EMBL" id="MIHC01000001">
    <property type="protein sequence ID" value="ODR11024.1"/>
    <property type="molecule type" value="Genomic_DNA"/>
</dbReference>
<protein>
    <submittedName>
        <fullName evidence="2">DUF4873 domain-containing protein</fullName>
    </submittedName>
</protein>
<dbReference type="Pfam" id="PF13241">
    <property type="entry name" value="NAD_binding_7"/>
    <property type="match status" value="1"/>
</dbReference>
<dbReference type="InterPro" id="IPR036188">
    <property type="entry name" value="FAD/NAD-bd_sf"/>
</dbReference>
<feature type="domain" description="DUF4873" evidence="1">
    <location>
        <begin position="309"/>
        <end position="400"/>
    </location>
</feature>
<accession>A0A1E3T9E7</accession>
<dbReference type="Gene3D" id="3.50.50.60">
    <property type="entry name" value="FAD/NAD(P)-binding domain"/>
    <property type="match status" value="2"/>
</dbReference>
<comment type="caution">
    <text evidence="2">The sequence shown here is derived from an EMBL/GenBank/DDBJ whole genome shotgun (WGS) entry which is preliminary data.</text>
</comment>
<dbReference type="InterPro" id="IPR051209">
    <property type="entry name" value="FAD-bind_Monooxygenase_sf"/>
</dbReference>
<evidence type="ECO:0000313" key="2">
    <source>
        <dbReference type="EMBL" id="ODR11024.1"/>
    </source>
</evidence>
<proteinExistence type="predicted"/>
<organism evidence="2 3">
    <name type="scientific">Mycobacterium sherrisii</name>
    <dbReference type="NCBI Taxonomy" id="243061"/>
    <lineage>
        <taxon>Bacteria</taxon>
        <taxon>Bacillati</taxon>
        <taxon>Actinomycetota</taxon>
        <taxon>Actinomycetes</taxon>
        <taxon>Mycobacteriales</taxon>
        <taxon>Mycobacteriaceae</taxon>
        <taxon>Mycobacterium</taxon>
        <taxon>Mycobacterium simiae complex</taxon>
    </lineage>
</organism>
<dbReference type="STRING" id="243061.AWC25_21365"/>
<dbReference type="Proteomes" id="UP000094224">
    <property type="component" value="Unassembled WGS sequence"/>
</dbReference>
<keyword evidence="3" id="KW-1185">Reference proteome</keyword>
<dbReference type="Pfam" id="PF16170">
    <property type="entry name" value="DUF4873"/>
    <property type="match status" value="1"/>
</dbReference>
<reference evidence="3" key="1">
    <citation type="submission" date="2016-09" db="EMBL/GenBank/DDBJ databases">
        <authorList>
            <person name="Greninger A.L."/>
            <person name="Jerome K.R."/>
            <person name="Mcnair B."/>
            <person name="Wallis C."/>
            <person name="Fang F."/>
        </authorList>
    </citation>
    <scope>NUCLEOTIDE SEQUENCE [LARGE SCALE GENOMIC DNA]</scope>
    <source>
        <strain evidence="3">BC1_M4</strain>
    </source>
</reference>
<dbReference type="PANTHER" id="PTHR42877">
    <property type="entry name" value="L-ORNITHINE N(5)-MONOOXYGENASE-RELATED"/>
    <property type="match status" value="1"/>
</dbReference>
<evidence type="ECO:0000313" key="3">
    <source>
        <dbReference type="Proteomes" id="UP000094224"/>
    </source>
</evidence>
<name>A0A1E3T9E7_9MYCO</name>
<sequence>MSSAQVVVFGPGARRIADELTSAGIVDVAVLDPAPTAAVFDESTDTWSLRTAAAEVRAGAVVTTAPPLTPWIPEIAGRNDFHGVSFHAARWPADFDPAGKHVAVIGGDSVAADRLGPLTAAAASVTVFAHPPRRIVTELPLPATRIKRWLIRRTQAAFGATPSRPASVTAPISALTPRGIRTGLAAPGVEHRVDAIVFGTGFTADQASELVGTGGVRIAASWRDGAEPFLGIAIHGFPNYFCLAGPDIETQTHYIVECLTLMKRTRSTRIEVLGSSMQVFNERAHLRPAVPATRLVKAFDLSSAAPADDDVYDGAATLAVEGAVVPVRVRLTGRLDPIDGLYHWQGTLFGSPGHPLPDELLKQNRAATLSVGDRSAAARMVERTPWGTHSIAGVGAPPYAMTRA</sequence>
<dbReference type="AlphaFoldDB" id="A0A1E3T9E7"/>